<protein>
    <submittedName>
        <fullName evidence="1">Enterocin A Immunity</fullName>
    </submittedName>
</protein>
<sequence>MVGLRWFSGGKERKNEAVIIIDELLVSLSEDSKYIPLKEFFLFYRKELESSGTSTPLVLSRMNVELSNILIENKLQLSDKQSEQLKRLRSLSNIRYGY</sequence>
<dbReference type="Proteomes" id="UP000182712">
    <property type="component" value="Unassembled WGS sequence"/>
</dbReference>
<proteinExistence type="predicted"/>
<accession>A0A1H9V4E6</accession>
<reference evidence="1 2" key="1">
    <citation type="submission" date="2016-10" db="EMBL/GenBank/DDBJ databases">
        <authorList>
            <person name="de Groot N.N."/>
        </authorList>
    </citation>
    <scope>NUCLEOTIDE SEQUENCE [LARGE SCALE GENOMIC DNA]</scope>
    <source>
        <strain evidence="1 2">VTM2R47</strain>
    </source>
</reference>
<name>A0A1H9V4E6_9STRE</name>
<dbReference type="GO" id="GO:0030153">
    <property type="term" value="P:bacteriocin immunity"/>
    <property type="evidence" value="ECO:0007669"/>
    <property type="project" value="InterPro"/>
</dbReference>
<dbReference type="EMBL" id="FOGM01000020">
    <property type="protein sequence ID" value="SES16606.1"/>
    <property type="molecule type" value="Genomic_DNA"/>
</dbReference>
<dbReference type="AlphaFoldDB" id="A0A1H9V4E6"/>
<organism evidence="1 2">
    <name type="scientific">Streptococcus gallolyticus</name>
    <dbReference type="NCBI Taxonomy" id="315405"/>
    <lineage>
        <taxon>Bacteria</taxon>
        <taxon>Bacillati</taxon>
        <taxon>Bacillota</taxon>
        <taxon>Bacilli</taxon>
        <taxon>Lactobacillales</taxon>
        <taxon>Streptococcaceae</taxon>
        <taxon>Streptococcus</taxon>
    </lineage>
</organism>
<dbReference type="InterPro" id="IPR053739">
    <property type="entry name" value="Bact_Immunity_Domain_sf"/>
</dbReference>
<dbReference type="Pfam" id="PF08951">
    <property type="entry name" value="EntA_Immun"/>
    <property type="match status" value="1"/>
</dbReference>
<gene>
    <name evidence="1" type="ORF">SAMN04487840_1209</name>
</gene>
<evidence type="ECO:0000313" key="2">
    <source>
        <dbReference type="Proteomes" id="UP000182712"/>
    </source>
</evidence>
<evidence type="ECO:0000313" key="1">
    <source>
        <dbReference type="EMBL" id="SES16606.1"/>
    </source>
</evidence>
<dbReference type="RefSeq" id="WP_074628194.1">
    <property type="nucleotide sequence ID" value="NZ_FOGM01000020.1"/>
</dbReference>
<dbReference type="Gene3D" id="1.20.1440.140">
    <property type="match status" value="1"/>
</dbReference>
<dbReference type="InterPro" id="IPR015046">
    <property type="entry name" value="LciA_Immunity-like"/>
</dbReference>